<dbReference type="STRING" id="349521.HCH_02722"/>
<protein>
    <submittedName>
        <fullName evidence="1">Uncharacterized protein</fullName>
    </submittedName>
</protein>
<evidence type="ECO:0000313" key="1">
    <source>
        <dbReference type="EMBL" id="ABC29507.1"/>
    </source>
</evidence>
<dbReference type="EMBL" id="CP000155">
    <property type="protein sequence ID" value="ABC29507.1"/>
    <property type="molecule type" value="Genomic_DNA"/>
</dbReference>
<reference evidence="1 2" key="1">
    <citation type="journal article" date="2005" name="Nucleic Acids Res.">
        <title>Genomic blueprint of Hahella chejuensis, a marine microbe producing an algicidal agent.</title>
        <authorList>
            <person name="Jeong H."/>
            <person name="Yim J.H."/>
            <person name="Lee C."/>
            <person name="Choi S.-H."/>
            <person name="Park Y.K."/>
            <person name="Yoon S.H."/>
            <person name="Hur C.-G."/>
            <person name="Kang H.-Y."/>
            <person name="Kim D."/>
            <person name="Lee H.H."/>
            <person name="Park K.H."/>
            <person name="Park S.-H."/>
            <person name="Park H.-S."/>
            <person name="Lee H.K."/>
            <person name="Oh T.K."/>
            <person name="Kim J.F."/>
        </authorList>
    </citation>
    <scope>NUCLEOTIDE SEQUENCE [LARGE SCALE GENOMIC DNA]</scope>
    <source>
        <strain evidence="1 2">KCTC 2396</strain>
    </source>
</reference>
<accession>Q2SIL7</accession>
<dbReference type="HOGENOM" id="CLU_3403829_0_0_6"/>
<organism evidence="1 2">
    <name type="scientific">Hahella chejuensis (strain KCTC 2396)</name>
    <dbReference type="NCBI Taxonomy" id="349521"/>
    <lineage>
        <taxon>Bacteria</taxon>
        <taxon>Pseudomonadati</taxon>
        <taxon>Pseudomonadota</taxon>
        <taxon>Gammaproteobacteria</taxon>
        <taxon>Oceanospirillales</taxon>
        <taxon>Hahellaceae</taxon>
        <taxon>Hahella</taxon>
    </lineage>
</organism>
<dbReference type="Proteomes" id="UP000000238">
    <property type="component" value="Chromosome"/>
</dbReference>
<sequence length="30" mass="3434">MMVSVNAYSHPIARLYAQDIEPLSHGYRLT</sequence>
<name>Q2SIL7_HAHCH</name>
<proteinExistence type="predicted"/>
<dbReference type="KEGG" id="hch:HCH_02722"/>
<dbReference type="AlphaFoldDB" id="Q2SIL7"/>
<evidence type="ECO:0000313" key="2">
    <source>
        <dbReference type="Proteomes" id="UP000000238"/>
    </source>
</evidence>
<gene>
    <name evidence="1" type="ordered locus">HCH_02722</name>
</gene>
<keyword evidence="2" id="KW-1185">Reference proteome</keyword>